<dbReference type="EMBL" id="FLQW01006603">
    <property type="protein sequence ID" value="SBT00731.1"/>
    <property type="molecule type" value="Genomic_DNA"/>
</dbReference>
<name>A0A1A8X661_PLAMA</name>
<dbReference type="GO" id="GO:0004674">
    <property type="term" value="F:protein serine/threonine kinase activity"/>
    <property type="evidence" value="ECO:0007669"/>
    <property type="project" value="UniProtKB-KW"/>
</dbReference>
<keyword evidence="6 9" id="KW-0067">ATP-binding</keyword>
<evidence type="ECO:0000256" key="10">
    <source>
        <dbReference type="RuleBase" id="RU000304"/>
    </source>
</evidence>
<dbReference type="GO" id="GO:0050684">
    <property type="term" value="P:regulation of mRNA processing"/>
    <property type="evidence" value="ECO:0007669"/>
    <property type="project" value="TreeGrafter"/>
</dbReference>
<comment type="similarity">
    <text evidence="10">Belongs to the protein kinase superfamily.</text>
</comment>
<dbReference type="VEuPathDB" id="PlasmoDB:PmUG01_08053800"/>
<evidence type="ECO:0000256" key="11">
    <source>
        <dbReference type="SAM" id="Coils"/>
    </source>
</evidence>
<dbReference type="PANTHER" id="PTHR47634:SF9">
    <property type="entry name" value="PROTEIN KINASE DOMAIN-CONTAINING PROTEIN-RELATED"/>
    <property type="match status" value="1"/>
</dbReference>
<evidence type="ECO:0000256" key="6">
    <source>
        <dbReference type="ARBA" id="ARBA00022840"/>
    </source>
</evidence>
<evidence type="ECO:0000313" key="14">
    <source>
        <dbReference type="EMBL" id="SBT00731.1"/>
    </source>
</evidence>
<comment type="catalytic activity">
    <reaction evidence="7">
        <text>L-threonyl-[protein] + ATP = O-phospho-L-threonyl-[protein] + ADP + H(+)</text>
        <dbReference type="Rhea" id="RHEA:46608"/>
        <dbReference type="Rhea" id="RHEA-COMP:11060"/>
        <dbReference type="Rhea" id="RHEA-COMP:11605"/>
        <dbReference type="ChEBI" id="CHEBI:15378"/>
        <dbReference type="ChEBI" id="CHEBI:30013"/>
        <dbReference type="ChEBI" id="CHEBI:30616"/>
        <dbReference type="ChEBI" id="CHEBI:61977"/>
        <dbReference type="ChEBI" id="CHEBI:456216"/>
        <dbReference type="EC" id="2.7.11.1"/>
    </reaction>
</comment>
<evidence type="ECO:0000259" key="13">
    <source>
        <dbReference type="PROSITE" id="PS50011"/>
    </source>
</evidence>
<dbReference type="SMART" id="SM00220">
    <property type="entry name" value="S_TKc"/>
    <property type="match status" value="1"/>
</dbReference>
<dbReference type="GO" id="GO:0000245">
    <property type="term" value="P:spliceosomal complex assembly"/>
    <property type="evidence" value="ECO:0007669"/>
    <property type="project" value="TreeGrafter"/>
</dbReference>
<dbReference type="GO" id="GO:0005524">
    <property type="term" value="F:ATP binding"/>
    <property type="evidence" value="ECO:0007669"/>
    <property type="project" value="UniProtKB-UniRule"/>
</dbReference>
<feature type="region of interest" description="Disordered" evidence="12">
    <location>
        <begin position="440"/>
        <end position="459"/>
    </location>
</feature>
<evidence type="ECO:0000256" key="5">
    <source>
        <dbReference type="ARBA" id="ARBA00022777"/>
    </source>
</evidence>
<dbReference type="Pfam" id="PF00069">
    <property type="entry name" value="Pkinase"/>
    <property type="match status" value="1"/>
</dbReference>
<gene>
    <name evidence="14" type="ORF">PMALA_078020</name>
</gene>
<feature type="compositionally biased region" description="Polar residues" evidence="12">
    <location>
        <begin position="1"/>
        <end position="26"/>
    </location>
</feature>
<evidence type="ECO:0000256" key="1">
    <source>
        <dbReference type="ARBA" id="ARBA00012513"/>
    </source>
</evidence>
<dbReference type="PROSITE" id="PS00107">
    <property type="entry name" value="PROTEIN_KINASE_ATP"/>
    <property type="match status" value="1"/>
</dbReference>
<evidence type="ECO:0000313" key="15">
    <source>
        <dbReference type="Proteomes" id="UP000078597"/>
    </source>
</evidence>
<keyword evidence="4 9" id="KW-0547">Nucleotide-binding</keyword>
<evidence type="ECO:0000256" key="3">
    <source>
        <dbReference type="ARBA" id="ARBA00022679"/>
    </source>
</evidence>
<reference evidence="15" key="1">
    <citation type="submission" date="2016-05" db="EMBL/GenBank/DDBJ databases">
        <authorList>
            <person name="Naeem Raeece"/>
        </authorList>
    </citation>
    <scope>NUCLEOTIDE SEQUENCE [LARGE SCALE GENOMIC DNA]</scope>
</reference>
<sequence>MSYTDSRSASNNSTSQDATSGKLQYTESDDEGSDEYCNGGYHPVKINEIYNERYRIEGKLGWGHFSTVWVATDLKSKPLKFVAIKIQKGSESYTESAKCEINYLKTVKVNSFDASWVELKEQQRERLFHYNMTKGVVSFIDSFEHNGPNGTHVCMVFEFMGPNLLSLIKYYDYKGIPLNLVRKIATHVLIGLQYLHDVCKIIHSDIKPENVLVSALTNIPKPKDYSKEKLINDNEKENESNHIANKEMDKNYFTTKKNMQNCASSNEQQKHEMQVQSYPNEEVEDDESYINDGKDQIELDNIEWSKLSKNEKKKLKKKKKKILKRERLKMEKEKKDKEGDKPITENIYINKQNIVTQRNSSQNDNNEFKKEDNENINVTTQLRQDSVSKKTLENYSEDVVSYNIVNTNCITNCGENDNFIESAVTKEVLNNNISALLSDNKNNIESNSNNNSNNNNNSN</sequence>
<feature type="non-terminal residue" evidence="14">
    <location>
        <position position="459"/>
    </location>
</feature>
<dbReference type="InterPro" id="IPR017441">
    <property type="entry name" value="Protein_kinase_ATP_BS"/>
</dbReference>
<organism evidence="14 15">
    <name type="scientific">Plasmodium malariae</name>
    <dbReference type="NCBI Taxonomy" id="5858"/>
    <lineage>
        <taxon>Eukaryota</taxon>
        <taxon>Sar</taxon>
        <taxon>Alveolata</taxon>
        <taxon>Apicomplexa</taxon>
        <taxon>Aconoidasida</taxon>
        <taxon>Haemosporida</taxon>
        <taxon>Plasmodiidae</taxon>
        <taxon>Plasmodium</taxon>
        <taxon>Plasmodium (Plasmodium)</taxon>
    </lineage>
</organism>
<comment type="catalytic activity">
    <reaction evidence="8">
        <text>L-seryl-[protein] + ATP = O-phospho-L-seryl-[protein] + ADP + H(+)</text>
        <dbReference type="Rhea" id="RHEA:17989"/>
        <dbReference type="Rhea" id="RHEA-COMP:9863"/>
        <dbReference type="Rhea" id="RHEA-COMP:11604"/>
        <dbReference type="ChEBI" id="CHEBI:15378"/>
        <dbReference type="ChEBI" id="CHEBI:29999"/>
        <dbReference type="ChEBI" id="CHEBI:30616"/>
        <dbReference type="ChEBI" id="CHEBI:83421"/>
        <dbReference type="ChEBI" id="CHEBI:456216"/>
        <dbReference type="EC" id="2.7.11.1"/>
    </reaction>
</comment>
<dbReference type="Gene3D" id="3.30.200.20">
    <property type="entry name" value="Phosphorylase Kinase, domain 1"/>
    <property type="match status" value="1"/>
</dbReference>
<keyword evidence="11" id="KW-0175">Coiled coil</keyword>
<evidence type="ECO:0000256" key="8">
    <source>
        <dbReference type="ARBA" id="ARBA00048679"/>
    </source>
</evidence>
<evidence type="ECO:0000256" key="4">
    <source>
        <dbReference type="ARBA" id="ARBA00022741"/>
    </source>
</evidence>
<evidence type="ECO:0000256" key="12">
    <source>
        <dbReference type="SAM" id="MobiDB-lite"/>
    </source>
</evidence>
<dbReference type="Proteomes" id="UP000078597">
    <property type="component" value="Unassembled WGS sequence"/>
</dbReference>
<feature type="binding site" evidence="9">
    <location>
        <position position="85"/>
    </location>
    <ligand>
        <name>ATP</name>
        <dbReference type="ChEBI" id="CHEBI:30616"/>
    </ligand>
</feature>
<dbReference type="PANTHER" id="PTHR47634">
    <property type="entry name" value="PROTEIN KINASE DOMAIN-CONTAINING PROTEIN-RELATED"/>
    <property type="match status" value="1"/>
</dbReference>
<keyword evidence="2 10" id="KW-0723">Serine/threonine-protein kinase</keyword>
<dbReference type="AlphaFoldDB" id="A0A1A8X661"/>
<dbReference type="InterPro" id="IPR051334">
    <property type="entry name" value="SRPK"/>
</dbReference>
<keyword evidence="5 14" id="KW-0418">Kinase</keyword>
<feature type="domain" description="Protein kinase" evidence="13">
    <location>
        <begin position="54"/>
        <end position="405"/>
    </location>
</feature>
<dbReference type="SUPFAM" id="SSF56112">
    <property type="entry name" value="Protein kinase-like (PK-like)"/>
    <property type="match status" value="1"/>
</dbReference>
<feature type="region of interest" description="Disordered" evidence="12">
    <location>
        <begin position="1"/>
        <end position="37"/>
    </location>
</feature>
<dbReference type="Gene3D" id="1.10.510.10">
    <property type="entry name" value="Transferase(Phosphotransferase) domain 1"/>
    <property type="match status" value="1"/>
</dbReference>
<protein>
    <recommendedName>
        <fullName evidence="1">non-specific serine/threonine protein kinase</fullName>
        <ecNumber evidence="1">2.7.11.1</ecNumber>
    </recommendedName>
</protein>
<proteinExistence type="inferred from homology"/>
<evidence type="ECO:0000256" key="7">
    <source>
        <dbReference type="ARBA" id="ARBA00047899"/>
    </source>
</evidence>
<dbReference type="InterPro" id="IPR000719">
    <property type="entry name" value="Prot_kinase_dom"/>
</dbReference>
<dbReference type="InterPro" id="IPR011009">
    <property type="entry name" value="Kinase-like_dom_sf"/>
</dbReference>
<feature type="coiled-coil region" evidence="11">
    <location>
        <begin position="313"/>
        <end position="340"/>
    </location>
</feature>
<dbReference type="EC" id="2.7.11.1" evidence="1"/>
<dbReference type="InterPro" id="IPR008271">
    <property type="entry name" value="Ser/Thr_kinase_AS"/>
</dbReference>
<accession>A0A1A8X661</accession>
<dbReference type="PROSITE" id="PS00108">
    <property type="entry name" value="PROTEIN_KINASE_ST"/>
    <property type="match status" value="1"/>
</dbReference>
<dbReference type="PROSITE" id="PS50011">
    <property type="entry name" value="PROTEIN_KINASE_DOM"/>
    <property type="match status" value="1"/>
</dbReference>
<evidence type="ECO:0000256" key="9">
    <source>
        <dbReference type="PROSITE-ProRule" id="PRU10141"/>
    </source>
</evidence>
<evidence type="ECO:0000256" key="2">
    <source>
        <dbReference type="ARBA" id="ARBA00022527"/>
    </source>
</evidence>
<keyword evidence="3" id="KW-0808">Transferase</keyword>